<dbReference type="Proteomes" id="UP000095552">
    <property type="component" value="Unassembled WGS sequence"/>
</dbReference>
<dbReference type="AlphaFoldDB" id="A0A1E5T1N6"/>
<dbReference type="EMBL" id="MDGQ01000005">
    <property type="protein sequence ID" value="OEK05276.1"/>
    <property type="molecule type" value="Genomic_DNA"/>
</dbReference>
<name>A0A1E5T1N6_9BACT</name>
<evidence type="ECO:0000313" key="1">
    <source>
        <dbReference type="EMBL" id="OEK05276.1"/>
    </source>
</evidence>
<keyword evidence="2" id="KW-1185">Reference proteome</keyword>
<comment type="caution">
    <text evidence="1">The sequence shown here is derived from an EMBL/GenBank/DDBJ whole genome shotgun (WGS) entry which is preliminary data.</text>
</comment>
<evidence type="ECO:0008006" key="3">
    <source>
        <dbReference type="Google" id="ProtNLM"/>
    </source>
</evidence>
<gene>
    <name evidence="1" type="ORF">BFP71_17910</name>
</gene>
<proteinExistence type="predicted"/>
<sequence>MLYRSNSNNKVIFALFLALNNYIRMIRIYNISPRLIFLALFLIIGVELSAQVEFKPGYILDGNGNRVTGFVGDAFWKVTPDRIQFKKSEGQVVENYSAEDIRGFGFEDMLFVSARVSMNKLFSEDDVFSETPKIEYVEQTVFLQYLVDGPKTLVQNIDSTGYTRFFIQNGADYKLLLYQEYLQKNASGKTERLTIKVYQGELLTYFADCNDFRDQIKKTNYKQKSLKILFKKYFECSGVDSDEVTFTNGNKVKPEYSVLGGITSTQVKYKEESRANDAIQEFPSELGFAVGLGVEYYTSRRKHLSVHVDLTFSRFEAELEEEVQIAGSTGLAISSIGYNSIRLQLQLRRHFDLGPGQLFLGAGGSFGTLGLFENTRTVQRQFGGSTIESSADLLSDPVDYYTGVIVGLGYDTKRFTYELRNEFGSNLGASLNFEKTITSRLHFLVSFKL</sequence>
<protein>
    <recommendedName>
        <fullName evidence="3">Outer membrane protein beta-barrel domain-containing protein</fullName>
    </recommendedName>
</protein>
<reference evidence="1 2" key="1">
    <citation type="submission" date="2016-08" db="EMBL/GenBank/DDBJ databases">
        <title>Draft genome of Fabibacter sp. strain SK-8.</title>
        <authorList>
            <person name="Wong S.-K."/>
            <person name="Hamasaki K."/>
            <person name="Yoshizawa S."/>
        </authorList>
    </citation>
    <scope>NUCLEOTIDE SEQUENCE [LARGE SCALE GENOMIC DNA]</scope>
    <source>
        <strain evidence="1 2">SK-8</strain>
    </source>
</reference>
<evidence type="ECO:0000313" key="2">
    <source>
        <dbReference type="Proteomes" id="UP000095552"/>
    </source>
</evidence>
<organism evidence="1 2">
    <name type="scientific">Roseivirga misakiensis</name>
    <dbReference type="NCBI Taxonomy" id="1563681"/>
    <lineage>
        <taxon>Bacteria</taxon>
        <taxon>Pseudomonadati</taxon>
        <taxon>Bacteroidota</taxon>
        <taxon>Cytophagia</taxon>
        <taxon>Cytophagales</taxon>
        <taxon>Roseivirgaceae</taxon>
        <taxon>Roseivirga</taxon>
    </lineage>
</organism>
<dbReference type="STRING" id="1563681.BFP71_17910"/>
<accession>A0A1E5T1N6</accession>